<protein>
    <submittedName>
        <fullName evidence="8">L-2-hydroxyglutarate oxidase LhgO</fullName>
    </submittedName>
</protein>
<evidence type="ECO:0000256" key="1">
    <source>
        <dbReference type="ARBA" id="ARBA00001974"/>
    </source>
</evidence>
<name>A0A1H3VY85_9GAMM</name>
<dbReference type="Gene3D" id="3.50.50.60">
    <property type="entry name" value="FAD/NAD(P)-binding domain"/>
    <property type="match status" value="1"/>
</dbReference>
<evidence type="ECO:0000313" key="8">
    <source>
        <dbReference type="EMBL" id="SDZ79783.1"/>
    </source>
</evidence>
<proteinExistence type="inferred from homology"/>
<feature type="compositionally biased region" description="Polar residues" evidence="6">
    <location>
        <begin position="374"/>
        <end position="386"/>
    </location>
</feature>
<organism evidence="8 9">
    <name type="scientific">Microbulbifer marinus</name>
    <dbReference type="NCBI Taxonomy" id="658218"/>
    <lineage>
        <taxon>Bacteria</taxon>
        <taxon>Pseudomonadati</taxon>
        <taxon>Pseudomonadota</taxon>
        <taxon>Gammaproteobacteria</taxon>
        <taxon>Cellvibrionales</taxon>
        <taxon>Microbulbiferaceae</taxon>
        <taxon>Microbulbifer</taxon>
    </lineage>
</organism>
<evidence type="ECO:0000313" key="9">
    <source>
        <dbReference type="Proteomes" id="UP000198658"/>
    </source>
</evidence>
<sequence length="392" mass="42374">MDFDAIILGAGVIGLATARQLALTGRSVLVLEQHARPGTETSARNSEVIHAGIYYPANSLKAKLCVTGRKLLYQYCDAHRVSYRKTGKLIVATAPEQRPALARLLAQGQANGVTDLQILNRQSLSEMEPDLAAIEAVYSPSTGIIDSHGLMLALQGDLEAHGGLVCCNSPVTELTQLDDGGFRVEVGGAEPTAVSSRVLVNCAGHSAQYLSRILQGPGAAGIPPAYLSKGCYFTVSRRLPFSHLIYPLPSDGGLGIHLTLDLAGNARFGPDTEWVTSLDYRVDPTRCESFYRAIRTYYPDLRDGELVPDYAGIRPKVTGPGEASGDFIIVDQRTHGIPDYIALYGIESPGLTSCLAIAEEVCARLRCHDRENSRPNSHITKQQADYENSDHR</sequence>
<keyword evidence="4" id="KW-0560">Oxidoreductase</keyword>
<feature type="region of interest" description="Disordered" evidence="6">
    <location>
        <begin position="371"/>
        <end position="392"/>
    </location>
</feature>
<dbReference type="SUPFAM" id="SSF54373">
    <property type="entry name" value="FAD-linked reductases, C-terminal domain"/>
    <property type="match status" value="1"/>
</dbReference>
<dbReference type="Pfam" id="PF01266">
    <property type="entry name" value="DAO"/>
    <property type="match status" value="1"/>
</dbReference>
<dbReference type="InterPro" id="IPR036188">
    <property type="entry name" value="FAD/NAD-bd_sf"/>
</dbReference>
<dbReference type="GO" id="GO:0047545">
    <property type="term" value="F:(S)-2-hydroxyglutarate dehydrogenase activity"/>
    <property type="evidence" value="ECO:0007669"/>
    <property type="project" value="TreeGrafter"/>
</dbReference>
<keyword evidence="9" id="KW-1185">Reference proteome</keyword>
<evidence type="ECO:0000256" key="6">
    <source>
        <dbReference type="SAM" id="MobiDB-lite"/>
    </source>
</evidence>
<dbReference type="SUPFAM" id="SSF51905">
    <property type="entry name" value="FAD/NAD(P)-binding domain"/>
    <property type="match status" value="1"/>
</dbReference>
<dbReference type="Gene3D" id="3.30.9.10">
    <property type="entry name" value="D-Amino Acid Oxidase, subunit A, domain 2"/>
    <property type="match status" value="1"/>
</dbReference>
<dbReference type="OrthoDB" id="9801699at2"/>
<gene>
    <name evidence="8" type="ORF">SAMN05216562_0385</name>
</gene>
<comment type="cofactor">
    <cofactor evidence="1">
        <name>FAD</name>
        <dbReference type="ChEBI" id="CHEBI:57692"/>
    </cofactor>
</comment>
<dbReference type="AlphaFoldDB" id="A0A1H3VY85"/>
<evidence type="ECO:0000256" key="5">
    <source>
        <dbReference type="ARBA" id="ARBA00037941"/>
    </source>
</evidence>
<dbReference type="PANTHER" id="PTHR43104">
    <property type="entry name" value="L-2-HYDROXYGLUTARATE DEHYDROGENASE, MITOCHONDRIAL"/>
    <property type="match status" value="1"/>
</dbReference>
<evidence type="ECO:0000256" key="2">
    <source>
        <dbReference type="ARBA" id="ARBA00022630"/>
    </source>
</evidence>
<accession>A0A1H3VY85</accession>
<dbReference type="EMBL" id="FNQO01000001">
    <property type="protein sequence ID" value="SDZ79783.1"/>
    <property type="molecule type" value="Genomic_DNA"/>
</dbReference>
<reference evidence="9" key="1">
    <citation type="submission" date="2016-10" db="EMBL/GenBank/DDBJ databases">
        <authorList>
            <person name="Varghese N."/>
            <person name="Submissions S."/>
        </authorList>
    </citation>
    <scope>NUCLEOTIDE SEQUENCE [LARGE SCALE GENOMIC DNA]</scope>
    <source>
        <strain evidence="9">CGMCC 1.10657</strain>
    </source>
</reference>
<feature type="domain" description="FAD dependent oxidoreductase" evidence="7">
    <location>
        <begin position="4"/>
        <end position="363"/>
    </location>
</feature>
<evidence type="ECO:0000256" key="3">
    <source>
        <dbReference type="ARBA" id="ARBA00022827"/>
    </source>
</evidence>
<dbReference type="InterPro" id="IPR006076">
    <property type="entry name" value="FAD-dep_OxRdtase"/>
</dbReference>
<evidence type="ECO:0000259" key="7">
    <source>
        <dbReference type="Pfam" id="PF01266"/>
    </source>
</evidence>
<dbReference type="Proteomes" id="UP000198658">
    <property type="component" value="Unassembled WGS sequence"/>
</dbReference>
<dbReference type="STRING" id="658218.SAMN05216562_0385"/>
<keyword evidence="3" id="KW-0274">FAD</keyword>
<dbReference type="RefSeq" id="WP_091384583.1">
    <property type="nucleotide sequence ID" value="NZ_FNQO01000001.1"/>
</dbReference>
<evidence type="ECO:0000256" key="4">
    <source>
        <dbReference type="ARBA" id="ARBA00023002"/>
    </source>
</evidence>
<keyword evidence="2" id="KW-0285">Flavoprotein</keyword>
<comment type="similarity">
    <text evidence="5">Belongs to the L2HGDH family.</text>
</comment>
<dbReference type="PANTHER" id="PTHR43104:SF4">
    <property type="entry name" value="L-2-HYDROXYGLUTARATE DEHYDROGENASE, MITOCHONDRIAL"/>
    <property type="match status" value="1"/>
</dbReference>